<name>A0AAX2H4J7_9PSED</name>
<evidence type="ECO:0000313" key="2">
    <source>
        <dbReference type="Proteomes" id="UP000219564"/>
    </source>
</evidence>
<organism evidence="1 2">
    <name type="scientific">Pseudomonas lundensis</name>
    <dbReference type="NCBI Taxonomy" id="86185"/>
    <lineage>
        <taxon>Bacteria</taxon>
        <taxon>Pseudomonadati</taxon>
        <taxon>Pseudomonadota</taxon>
        <taxon>Gammaproteobacteria</taxon>
        <taxon>Pseudomonadales</taxon>
        <taxon>Pseudomonadaceae</taxon>
        <taxon>Pseudomonas</taxon>
    </lineage>
</organism>
<dbReference type="EMBL" id="OBKZ01000008">
    <property type="protein sequence ID" value="SOB50022.1"/>
    <property type="molecule type" value="Genomic_DNA"/>
</dbReference>
<accession>A0AAX2H4J7</accession>
<gene>
    <name evidence="1" type="ORF">PLUA15_160151</name>
</gene>
<reference evidence="1 2" key="1">
    <citation type="submission" date="2017-08" db="EMBL/GenBank/DDBJ databases">
        <authorList>
            <person name="Chaillou S."/>
        </authorList>
    </citation>
    <scope>NUCLEOTIDE SEQUENCE [LARGE SCALE GENOMIC DNA]</scope>
    <source>
        <strain evidence="1 2">MFPA15A1205</strain>
    </source>
</reference>
<comment type="caution">
    <text evidence="1">The sequence shown here is derived from an EMBL/GenBank/DDBJ whole genome shotgun (WGS) entry which is preliminary data.</text>
</comment>
<dbReference type="AlphaFoldDB" id="A0AAX2H4J7"/>
<dbReference type="Proteomes" id="UP000219564">
    <property type="component" value="Unassembled WGS sequence"/>
</dbReference>
<sequence>MSRKHHSTVMAMTLRLPSLTLRPSVDWQSPSAGTGLHGDSQCLKSPAFATPLKNDACKQNA</sequence>
<proteinExistence type="predicted"/>
<protein>
    <submittedName>
        <fullName evidence="1">Uncharacterized protein</fullName>
    </submittedName>
</protein>
<evidence type="ECO:0000313" key="1">
    <source>
        <dbReference type="EMBL" id="SOB50022.1"/>
    </source>
</evidence>